<proteinExistence type="predicted"/>
<feature type="transmembrane region" description="Helical" evidence="1">
    <location>
        <begin position="304"/>
        <end position="325"/>
    </location>
</feature>
<keyword evidence="3" id="KW-1185">Reference proteome</keyword>
<feature type="transmembrane region" description="Helical" evidence="1">
    <location>
        <begin position="231"/>
        <end position="256"/>
    </location>
</feature>
<feature type="transmembrane region" description="Helical" evidence="1">
    <location>
        <begin position="107"/>
        <end position="128"/>
    </location>
</feature>
<feature type="transmembrane region" description="Helical" evidence="1">
    <location>
        <begin position="204"/>
        <end position="224"/>
    </location>
</feature>
<feature type="transmembrane region" description="Helical" evidence="1">
    <location>
        <begin position="168"/>
        <end position="189"/>
    </location>
</feature>
<evidence type="ECO:0000313" key="2">
    <source>
        <dbReference type="EMBL" id="MFE4107941.1"/>
    </source>
</evidence>
<keyword evidence="1" id="KW-0812">Transmembrane</keyword>
<dbReference type="RefSeq" id="WP_377967150.1">
    <property type="nucleotide sequence ID" value="NZ_JBHZOL010000095.1"/>
</dbReference>
<feature type="transmembrane region" description="Helical" evidence="1">
    <location>
        <begin position="268"/>
        <end position="292"/>
    </location>
</feature>
<accession>A0ABW6IIC4</accession>
<evidence type="ECO:0000313" key="3">
    <source>
        <dbReference type="Proteomes" id="UP001600165"/>
    </source>
</evidence>
<feature type="transmembrane region" description="Helical" evidence="1">
    <location>
        <begin position="134"/>
        <end position="156"/>
    </location>
</feature>
<comment type="caution">
    <text evidence="2">The sequence shown here is derived from an EMBL/GenBank/DDBJ whole genome shotgun (WGS) entry which is preliminary data.</text>
</comment>
<evidence type="ECO:0000256" key="1">
    <source>
        <dbReference type="SAM" id="Phobius"/>
    </source>
</evidence>
<sequence length="429" mass="45408">MRQLLIQVPRGQGAQVLSLAQKHQGANLAQLEAKEPDRVIDLVIAYLPNRQVEKLLDDLEALPAVKVTLVPSGMMPLQPPADEAPQQVTNVQARSPIEIFLAGLQSIGSWSSFLAFAAIAGVIVWIGLFTNSSFLLVAAMLIAPFAGPAMNVAIGTARGDRRLLRRSLLRYFCALAVTIATAALLSLVFNQQNATNAMVANSQISVVAVLLPLTAGAAGALQLVQSERSSLVSGAAVGMLVAASLAPPAGLVGMSLALGEWDMAKSGAFLLILQLAGINLAGAAVFRLYGLSPQGARYKRGDRIVFPVVLALTGTILAGLLTWQFSQPPNLQRSSRVQSAVEVIQNTLQQDDTVYLVEANVRFTRASIPGQNTLLGVIYVQPQAQTSLSDQTLSERLSRQIQQDLLAQGFNVTPLINVIVLSPPAASGS</sequence>
<dbReference type="InterPro" id="IPR005240">
    <property type="entry name" value="DUF389"/>
</dbReference>
<dbReference type="EMBL" id="JBHZOL010000095">
    <property type="protein sequence ID" value="MFE4107941.1"/>
    <property type="molecule type" value="Genomic_DNA"/>
</dbReference>
<keyword evidence="1" id="KW-1133">Transmembrane helix</keyword>
<protein>
    <submittedName>
        <fullName evidence="2">DUF389 domain-containing protein</fullName>
    </submittedName>
</protein>
<organism evidence="2 3">
    <name type="scientific">Almyronema epifaneia S1</name>
    <dbReference type="NCBI Taxonomy" id="2991925"/>
    <lineage>
        <taxon>Bacteria</taxon>
        <taxon>Bacillati</taxon>
        <taxon>Cyanobacteriota</taxon>
        <taxon>Cyanophyceae</taxon>
        <taxon>Nodosilineales</taxon>
        <taxon>Nodosilineaceae</taxon>
        <taxon>Almyronema</taxon>
        <taxon>Almyronema epifaneia</taxon>
    </lineage>
</organism>
<reference evidence="2 3" key="1">
    <citation type="submission" date="2024-10" db="EMBL/GenBank/DDBJ databases">
        <authorList>
            <person name="Ratan Roy A."/>
            <person name="Morales Sandoval P.H."/>
            <person name="De Los Santos Villalobos S."/>
            <person name="Chakraborty S."/>
            <person name="Mukherjee J."/>
        </authorList>
    </citation>
    <scope>NUCLEOTIDE SEQUENCE [LARGE SCALE GENOMIC DNA]</scope>
    <source>
        <strain evidence="2 3">S1</strain>
    </source>
</reference>
<keyword evidence="1" id="KW-0472">Membrane</keyword>
<dbReference type="Pfam" id="PF04087">
    <property type="entry name" value="DUF389"/>
    <property type="match status" value="1"/>
</dbReference>
<gene>
    <name evidence="2" type="ORF">ACFVKH_16775</name>
</gene>
<name>A0ABW6IIC4_9CYAN</name>
<dbReference type="Proteomes" id="UP001600165">
    <property type="component" value="Unassembled WGS sequence"/>
</dbReference>
<dbReference type="PANTHER" id="PTHR20992:SF9">
    <property type="entry name" value="AT15442P-RELATED"/>
    <property type="match status" value="1"/>
</dbReference>
<dbReference type="PANTHER" id="PTHR20992">
    <property type="entry name" value="AT15442P-RELATED"/>
    <property type="match status" value="1"/>
</dbReference>